<dbReference type="Proteomes" id="UP000031668">
    <property type="component" value="Unassembled WGS sequence"/>
</dbReference>
<keyword evidence="2" id="KW-0812">Transmembrane</keyword>
<keyword evidence="3" id="KW-0732">Signal</keyword>
<feature type="chain" id="PRO_5002163540" evidence="3">
    <location>
        <begin position="24"/>
        <end position="185"/>
    </location>
</feature>
<sequence>MSSIIANFLAVLFLCQSIIFTHCANSNLQHQNELLFDLLHSRNDFVLTFRTYKMPNYVGSSHPNDIKVKPILGFGSMFSYIDTYETSSKVVATRGDAGSRPSAQMVEKAETGEEVNSMKKKYDEDQNFIILIITIVVCVVIVITVTVLFLLLKFNTESPDPEKKGDGGTGRPTISEPVVNENKDS</sequence>
<gene>
    <name evidence="4" type="ORF">RF11_06695</name>
</gene>
<dbReference type="AlphaFoldDB" id="A0A0C2JYE4"/>
<evidence type="ECO:0000313" key="4">
    <source>
        <dbReference type="EMBL" id="KII74528.1"/>
    </source>
</evidence>
<keyword evidence="2" id="KW-0472">Membrane</keyword>
<comment type="caution">
    <text evidence="4">The sequence shown here is derived from an EMBL/GenBank/DDBJ whole genome shotgun (WGS) entry which is preliminary data.</text>
</comment>
<evidence type="ECO:0000256" key="3">
    <source>
        <dbReference type="SAM" id="SignalP"/>
    </source>
</evidence>
<evidence type="ECO:0000313" key="5">
    <source>
        <dbReference type="Proteomes" id="UP000031668"/>
    </source>
</evidence>
<dbReference type="EMBL" id="JWZT01000375">
    <property type="protein sequence ID" value="KII74528.1"/>
    <property type="molecule type" value="Genomic_DNA"/>
</dbReference>
<name>A0A0C2JYE4_THEKT</name>
<proteinExistence type="predicted"/>
<feature type="transmembrane region" description="Helical" evidence="2">
    <location>
        <begin position="128"/>
        <end position="152"/>
    </location>
</feature>
<organism evidence="4 5">
    <name type="scientific">Thelohanellus kitauei</name>
    <name type="common">Myxosporean</name>
    <dbReference type="NCBI Taxonomy" id="669202"/>
    <lineage>
        <taxon>Eukaryota</taxon>
        <taxon>Metazoa</taxon>
        <taxon>Cnidaria</taxon>
        <taxon>Myxozoa</taxon>
        <taxon>Myxosporea</taxon>
        <taxon>Bivalvulida</taxon>
        <taxon>Platysporina</taxon>
        <taxon>Myxobolidae</taxon>
        <taxon>Thelohanellus</taxon>
    </lineage>
</organism>
<evidence type="ECO:0000256" key="1">
    <source>
        <dbReference type="SAM" id="MobiDB-lite"/>
    </source>
</evidence>
<protein>
    <submittedName>
        <fullName evidence="4">Uncharacterized protein</fullName>
    </submittedName>
</protein>
<feature type="signal peptide" evidence="3">
    <location>
        <begin position="1"/>
        <end position="23"/>
    </location>
</feature>
<keyword evidence="2" id="KW-1133">Transmembrane helix</keyword>
<keyword evidence="5" id="KW-1185">Reference proteome</keyword>
<reference evidence="4 5" key="1">
    <citation type="journal article" date="2014" name="Genome Biol. Evol.">
        <title>The genome of the myxosporean Thelohanellus kitauei shows adaptations to nutrient acquisition within its fish host.</title>
        <authorList>
            <person name="Yang Y."/>
            <person name="Xiong J."/>
            <person name="Zhou Z."/>
            <person name="Huo F."/>
            <person name="Miao W."/>
            <person name="Ran C."/>
            <person name="Liu Y."/>
            <person name="Zhang J."/>
            <person name="Feng J."/>
            <person name="Wang M."/>
            <person name="Wang M."/>
            <person name="Wang L."/>
            <person name="Yao B."/>
        </authorList>
    </citation>
    <scope>NUCLEOTIDE SEQUENCE [LARGE SCALE GENOMIC DNA]</scope>
    <source>
        <strain evidence="4">Wuqing</strain>
    </source>
</reference>
<feature type="region of interest" description="Disordered" evidence="1">
    <location>
        <begin position="158"/>
        <end position="185"/>
    </location>
</feature>
<evidence type="ECO:0000256" key="2">
    <source>
        <dbReference type="SAM" id="Phobius"/>
    </source>
</evidence>
<accession>A0A0C2JYE4</accession>